<dbReference type="EMBL" id="PP965494">
    <property type="protein sequence ID" value="XCO00012.1"/>
    <property type="molecule type" value="Genomic_DNA"/>
</dbReference>
<proteinExistence type="predicted"/>
<accession>A0AAU8MIT4</accession>
<organism evidence="1">
    <name type="scientific">Geladintestivirus 4</name>
    <dbReference type="NCBI Taxonomy" id="3233136"/>
    <lineage>
        <taxon>Viruses</taxon>
        <taxon>Duplodnaviria</taxon>
        <taxon>Heunggongvirae</taxon>
        <taxon>Uroviricota</taxon>
        <taxon>Caudoviricetes</taxon>
        <taxon>Crassvirales</taxon>
    </lineage>
</organism>
<protein>
    <submittedName>
        <fullName evidence="1">Uncharacterized protein</fullName>
    </submittedName>
</protein>
<reference evidence="1" key="1">
    <citation type="submission" date="2024-06" db="EMBL/GenBank/DDBJ databases">
        <title>Intestivirid acquisition increases across infancy in a wild primate population.</title>
        <authorList>
            <person name="Schneider-Creas I.A."/>
            <person name="Moya I.L."/>
            <person name="Chiou K.L."/>
            <person name="Baniel A."/>
            <person name="Azanaw Haile A."/>
            <person name="Kebede F."/>
            <person name="Abebe B."/>
            <person name="Snyder-Mackler N."/>
            <person name="Varsani A."/>
        </authorList>
    </citation>
    <scope>NUCLEOTIDE SEQUENCE</scope>
    <source>
        <strain evidence="1">Int_RNL_2017_0055_MCB</strain>
    </source>
</reference>
<evidence type="ECO:0000313" key="1">
    <source>
        <dbReference type="EMBL" id="XCO00012.1"/>
    </source>
</evidence>
<name>A0AAU8MIT4_9CAUD</name>
<sequence length="164" mass="19113">MAVDFSKLSLNLNFKTKNKMRAPTNVDKVLTKQIECKCIYNNGKFTVTIPYTAYMDKCKKGVELKEVGSNDLTLEFTPESYSLDNVDRVFTRFGQGTKNYICLVRNESDRIFKKLDPNRYVPFCHNWIIHVRIVRRGGLLYADFRSLVTIDGHNYNVKHDDEDE</sequence>